<organism evidence="2 3">
    <name type="scientific">Stylosanthes scabra</name>
    <dbReference type="NCBI Taxonomy" id="79078"/>
    <lineage>
        <taxon>Eukaryota</taxon>
        <taxon>Viridiplantae</taxon>
        <taxon>Streptophyta</taxon>
        <taxon>Embryophyta</taxon>
        <taxon>Tracheophyta</taxon>
        <taxon>Spermatophyta</taxon>
        <taxon>Magnoliopsida</taxon>
        <taxon>eudicotyledons</taxon>
        <taxon>Gunneridae</taxon>
        <taxon>Pentapetalae</taxon>
        <taxon>rosids</taxon>
        <taxon>fabids</taxon>
        <taxon>Fabales</taxon>
        <taxon>Fabaceae</taxon>
        <taxon>Papilionoideae</taxon>
        <taxon>50 kb inversion clade</taxon>
        <taxon>dalbergioids sensu lato</taxon>
        <taxon>Dalbergieae</taxon>
        <taxon>Pterocarpus clade</taxon>
        <taxon>Stylosanthes</taxon>
    </lineage>
</organism>
<feature type="region of interest" description="Disordered" evidence="1">
    <location>
        <begin position="201"/>
        <end position="232"/>
    </location>
</feature>
<protein>
    <recommendedName>
        <fullName evidence="4">CCHC-type domain-containing protein</fullName>
    </recommendedName>
</protein>
<evidence type="ECO:0008006" key="4">
    <source>
        <dbReference type="Google" id="ProtNLM"/>
    </source>
</evidence>
<reference evidence="2 3" key="1">
    <citation type="journal article" date="2023" name="Plants (Basel)">
        <title>Bridging the Gap: Combining Genomics and Transcriptomics Approaches to Understand Stylosanthes scabra, an Orphan Legume from the Brazilian Caatinga.</title>
        <authorList>
            <person name="Ferreira-Neto J.R.C."/>
            <person name="da Silva M.D."/>
            <person name="Binneck E."/>
            <person name="de Melo N.F."/>
            <person name="da Silva R.H."/>
            <person name="de Melo A.L.T.M."/>
            <person name="Pandolfi V."/>
            <person name="Bustamante F.O."/>
            <person name="Brasileiro-Vidal A.C."/>
            <person name="Benko-Iseppon A.M."/>
        </authorList>
    </citation>
    <scope>NUCLEOTIDE SEQUENCE [LARGE SCALE GENOMIC DNA]</scope>
    <source>
        <tissue evidence="2">Leaves</tissue>
    </source>
</reference>
<accession>A0ABU6QMQ9</accession>
<feature type="region of interest" description="Disordered" evidence="1">
    <location>
        <begin position="77"/>
        <end position="116"/>
    </location>
</feature>
<proteinExistence type="predicted"/>
<dbReference type="EMBL" id="JASCZI010000719">
    <property type="protein sequence ID" value="MED6113122.1"/>
    <property type="molecule type" value="Genomic_DNA"/>
</dbReference>
<gene>
    <name evidence="2" type="ORF">PIB30_067959</name>
</gene>
<comment type="caution">
    <text evidence="2">The sequence shown here is derived from an EMBL/GenBank/DDBJ whole genome shotgun (WGS) entry which is preliminary data.</text>
</comment>
<sequence>MEAIHATYKFNISPVPSKEYWTTTKYMKTDPPFIKRPIGRPKVHDRKRDQVEDLIEGHKLKKTFMITCSKCGENGHNFKPCKGAPSNPNWKPKTRKNRRGVSTTEPATEIQISQSAPTPEARLHLILGLLSQYLPCRVATDQNPPQPSHEPTTDLPIQGINTIQVHAASNRKFRAKQPIRRKNPPKTIATQPSTPIVLSATTQPATQSCEAPKSPLAGPSKETLAAAGPGAQRIWQFMPTPDLKKGN</sequence>
<name>A0ABU6QMQ9_9FABA</name>
<evidence type="ECO:0000313" key="3">
    <source>
        <dbReference type="Proteomes" id="UP001341840"/>
    </source>
</evidence>
<keyword evidence="3" id="KW-1185">Reference proteome</keyword>
<dbReference type="Proteomes" id="UP001341840">
    <property type="component" value="Unassembled WGS sequence"/>
</dbReference>
<evidence type="ECO:0000256" key="1">
    <source>
        <dbReference type="SAM" id="MobiDB-lite"/>
    </source>
</evidence>
<evidence type="ECO:0000313" key="2">
    <source>
        <dbReference type="EMBL" id="MED6113122.1"/>
    </source>
</evidence>
<feature type="compositionally biased region" description="Polar residues" evidence="1">
    <location>
        <begin position="100"/>
        <end position="116"/>
    </location>
</feature>